<keyword evidence="8 13" id="KW-0067">ATP-binding</keyword>
<comment type="subunit">
    <text evidence="3 13">Tetramer of two alpha and two beta subunits.</text>
</comment>
<dbReference type="EMBL" id="JAFREP010000033">
    <property type="protein sequence ID" value="MBO1322254.1"/>
    <property type="molecule type" value="Genomic_DNA"/>
</dbReference>
<reference evidence="15" key="1">
    <citation type="submission" date="2021-03" db="EMBL/GenBank/DDBJ databases">
        <authorList>
            <person name="Wang G."/>
        </authorList>
    </citation>
    <scope>NUCLEOTIDE SEQUENCE</scope>
    <source>
        <strain evidence="15">KCTC 12899</strain>
    </source>
</reference>
<dbReference type="Pfam" id="PF02912">
    <property type="entry name" value="Phe_tRNA-synt_N"/>
    <property type="match status" value="1"/>
</dbReference>
<comment type="catalytic activity">
    <reaction evidence="12 13">
        <text>tRNA(Phe) + L-phenylalanine + ATP = L-phenylalanyl-tRNA(Phe) + AMP + diphosphate + H(+)</text>
        <dbReference type="Rhea" id="RHEA:19413"/>
        <dbReference type="Rhea" id="RHEA-COMP:9668"/>
        <dbReference type="Rhea" id="RHEA-COMP:9699"/>
        <dbReference type="ChEBI" id="CHEBI:15378"/>
        <dbReference type="ChEBI" id="CHEBI:30616"/>
        <dbReference type="ChEBI" id="CHEBI:33019"/>
        <dbReference type="ChEBI" id="CHEBI:58095"/>
        <dbReference type="ChEBI" id="CHEBI:78442"/>
        <dbReference type="ChEBI" id="CHEBI:78531"/>
        <dbReference type="ChEBI" id="CHEBI:456215"/>
        <dbReference type="EC" id="6.1.1.20"/>
    </reaction>
</comment>
<dbReference type="GO" id="GO:0005524">
    <property type="term" value="F:ATP binding"/>
    <property type="evidence" value="ECO:0007669"/>
    <property type="project" value="UniProtKB-UniRule"/>
</dbReference>
<dbReference type="InterPro" id="IPR022911">
    <property type="entry name" value="Phe_tRNA_ligase_alpha1_bac"/>
</dbReference>
<dbReference type="GO" id="GO:0004826">
    <property type="term" value="F:phenylalanine-tRNA ligase activity"/>
    <property type="evidence" value="ECO:0007669"/>
    <property type="project" value="UniProtKB-UniRule"/>
</dbReference>
<evidence type="ECO:0000256" key="6">
    <source>
        <dbReference type="ARBA" id="ARBA00022723"/>
    </source>
</evidence>
<keyword evidence="9 13" id="KW-0460">Magnesium</keyword>
<dbReference type="Proteomes" id="UP000664417">
    <property type="component" value="Unassembled WGS sequence"/>
</dbReference>
<name>A0A8J7QDP6_9BACT</name>
<dbReference type="SUPFAM" id="SSF55681">
    <property type="entry name" value="Class II aaRS and biotin synthetases"/>
    <property type="match status" value="1"/>
</dbReference>
<evidence type="ECO:0000256" key="12">
    <source>
        <dbReference type="ARBA" id="ARBA00049255"/>
    </source>
</evidence>
<keyword evidence="16" id="KW-1185">Reference proteome</keyword>
<dbReference type="EC" id="6.1.1.20" evidence="13"/>
<evidence type="ECO:0000313" key="16">
    <source>
        <dbReference type="Proteomes" id="UP000664417"/>
    </source>
</evidence>
<keyword evidence="7 13" id="KW-0547">Nucleotide-binding</keyword>
<keyword evidence="6 13" id="KW-0479">Metal-binding</keyword>
<dbReference type="PANTHER" id="PTHR11538:SF41">
    <property type="entry name" value="PHENYLALANINE--TRNA LIGASE, MITOCHONDRIAL"/>
    <property type="match status" value="1"/>
</dbReference>
<evidence type="ECO:0000256" key="13">
    <source>
        <dbReference type="HAMAP-Rule" id="MF_00281"/>
    </source>
</evidence>
<organism evidence="15 16">
    <name type="scientific">Acanthopleuribacter pedis</name>
    <dbReference type="NCBI Taxonomy" id="442870"/>
    <lineage>
        <taxon>Bacteria</taxon>
        <taxon>Pseudomonadati</taxon>
        <taxon>Acidobacteriota</taxon>
        <taxon>Holophagae</taxon>
        <taxon>Acanthopleuribacterales</taxon>
        <taxon>Acanthopleuribacteraceae</taxon>
        <taxon>Acanthopleuribacter</taxon>
    </lineage>
</organism>
<keyword evidence="4 13" id="KW-0963">Cytoplasm</keyword>
<keyword evidence="10 13" id="KW-0648">Protein biosynthesis</keyword>
<dbReference type="PROSITE" id="PS50862">
    <property type="entry name" value="AA_TRNA_LIGASE_II"/>
    <property type="match status" value="1"/>
</dbReference>
<keyword evidence="5 13" id="KW-0436">Ligase</keyword>
<evidence type="ECO:0000256" key="10">
    <source>
        <dbReference type="ARBA" id="ARBA00022917"/>
    </source>
</evidence>
<dbReference type="GO" id="GO:0006432">
    <property type="term" value="P:phenylalanyl-tRNA aminoacylation"/>
    <property type="evidence" value="ECO:0007669"/>
    <property type="project" value="UniProtKB-UniRule"/>
</dbReference>
<dbReference type="CDD" id="cd00496">
    <property type="entry name" value="PheRS_alpha_core"/>
    <property type="match status" value="1"/>
</dbReference>
<dbReference type="InterPro" id="IPR002319">
    <property type="entry name" value="Phenylalanyl-tRNA_Synthase"/>
</dbReference>
<dbReference type="InterPro" id="IPR004529">
    <property type="entry name" value="Phe-tRNA-synth_IIc_asu"/>
</dbReference>
<dbReference type="HAMAP" id="MF_00281">
    <property type="entry name" value="Phe_tRNA_synth_alpha1"/>
    <property type="match status" value="1"/>
</dbReference>
<evidence type="ECO:0000256" key="8">
    <source>
        <dbReference type="ARBA" id="ARBA00022840"/>
    </source>
</evidence>
<evidence type="ECO:0000256" key="4">
    <source>
        <dbReference type="ARBA" id="ARBA00022490"/>
    </source>
</evidence>
<dbReference type="AlphaFoldDB" id="A0A8J7QDP6"/>
<evidence type="ECO:0000313" key="15">
    <source>
        <dbReference type="EMBL" id="MBO1322254.1"/>
    </source>
</evidence>
<evidence type="ECO:0000256" key="1">
    <source>
        <dbReference type="ARBA" id="ARBA00004496"/>
    </source>
</evidence>
<feature type="domain" description="Aminoacyl-transfer RNA synthetases class-II family profile" evidence="14">
    <location>
        <begin position="116"/>
        <end position="336"/>
    </location>
</feature>
<comment type="subcellular location">
    <subcellularLocation>
        <location evidence="1 13">Cytoplasm</location>
    </subcellularLocation>
</comment>
<accession>A0A8J7QDP6</accession>
<sequence>MDLSTWNYEASLADFNQRLAEVSDADLEALRLEYLGKKNGLCTQLVTALRNAPRELKPKLGKDINLFKKHIEQSFKARKPAKSAQKAHGIDLTLPGVRPDLGSVHPLSMTLDAMLDYFSRLGYDVADGPEIENNFYNFEALNTPASHPARDDADTFYIEDPSGDLLLRTQTSGTQIRYMETHQPPFRMVAPGKVFRRDDDPTHSPMFHQLEGLVVGEGIHFGHLKGSLEDFARHMFGEKANIRLRPSYFPFTEPSAEVDVSCVFCEEGCRICGYTTWIEILGCGMVDPNVFKAVGYDPEKVTGFAWGIGIERVAMLKYAIPDIRYLYQNDRRFLDQFKVG</sequence>
<dbReference type="Gene3D" id="3.30.930.10">
    <property type="entry name" value="Bira Bifunctional Protein, Domain 2"/>
    <property type="match status" value="1"/>
</dbReference>
<dbReference type="GO" id="GO:0000287">
    <property type="term" value="F:magnesium ion binding"/>
    <property type="evidence" value="ECO:0007669"/>
    <property type="project" value="UniProtKB-UniRule"/>
</dbReference>
<dbReference type="RefSeq" id="WP_207862226.1">
    <property type="nucleotide sequence ID" value="NZ_JAFREP010000033.1"/>
</dbReference>
<comment type="cofactor">
    <cofactor evidence="13">
        <name>Mg(2+)</name>
        <dbReference type="ChEBI" id="CHEBI:18420"/>
    </cofactor>
    <text evidence="13">Binds 2 magnesium ions per tetramer.</text>
</comment>
<dbReference type="NCBIfam" id="TIGR00468">
    <property type="entry name" value="pheS"/>
    <property type="match status" value="1"/>
</dbReference>
<evidence type="ECO:0000256" key="5">
    <source>
        <dbReference type="ARBA" id="ARBA00022598"/>
    </source>
</evidence>
<gene>
    <name evidence="13 15" type="primary">pheS</name>
    <name evidence="15" type="ORF">J3U88_27520</name>
</gene>
<dbReference type="InterPro" id="IPR004188">
    <property type="entry name" value="Phe-tRNA_ligase_II_N"/>
</dbReference>
<evidence type="ECO:0000256" key="11">
    <source>
        <dbReference type="ARBA" id="ARBA00023146"/>
    </source>
</evidence>
<evidence type="ECO:0000256" key="2">
    <source>
        <dbReference type="ARBA" id="ARBA00010207"/>
    </source>
</evidence>
<evidence type="ECO:0000256" key="7">
    <source>
        <dbReference type="ARBA" id="ARBA00022741"/>
    </source>
</evidence>
<feature type="binding site" evidence="13">
    <location>
        <position position="253"/>
    </location>
    <ligand>
        <name>Mg(2+)</name>
        <dbReference type="ChEBI" id="CHEBI:18420"/>
        <note>shared with beta subunit</note>
    </ligand>
</feature>
<dbReference type="PANTHER" id="PTHR11538">
    <property type="entry name" value="PHENYLALANYL-TRNA SYNTHETASE"/>
    <property type="match status" value="1"/>
</dbReference>
<dbReference type="InterPro" id="IPR045864">
    <property type="entry name" value="aa-tRNA-synth_II/BPL/LPL"/>
</dbReference>
<keyword evidence="11 13" id="KW-0030">Aminoacyl-tRNA synthetase</keyword>
<proteinExistence type="inferred from homology"/>
<dbReference type="GO" id="GO:0005737">
    <property type="term" value="C:cytoplasm"/>
    <property type="evidence" value="ECO:0007669"/>
    <property type="project" value="UniProtKB-SubCell"/>
</dbReference>
<evidence type="ECO:0000256" key="3">
    <source>
        <dbReference type="ARBA" id="ARBA00011209"/>
    </source>
</evidence>
<comment type="similarity">
    <text evidence="2 13">Belongs to the class-II aminoacyl-tRNA synthetase family. Phe-tRNA synthetase alpha subunit type 1 subfamily.</text>
</comment>
<evidence type="ECO:0000256" key="9">
    <source>
        <dbReference type="ARBA" id="ARBA00022842"/>
    </source>
</evidence>
<dbReference type="SUPFAM" id="SSF46589">
    <property type="entry name" value="tRNA-binding arm"/>
    <property type="match status" value="1"/>
</dbReference>
<dbReference type="Pfam" id="PF01409">
    <property type="entry name" value="tRNA-synt_2d"/>
    <property type="match status" value="1"/>
</dbReference>
<evidence type="ECO:0000259" key="14">
    <source>
        <dbReference type="PROSITE" id="PS50862"/>
    </source>
</evidence>
<protein>
    <recommendedName>
        <fullName evidence="13">Phenylalanine--tRNA ligase alpha subunit</fullName>
        <ecNumber evidence="13">6.1.1.20</ecNumber>
    </recommendedName>
    <alternativeName>
        <fullName evidence="13">Phenylalanyl-tRNA synthetase alpha subunit</fullName>
        <shortName evidence="13">PheRS</shortName>
    </alternativeName>
</protein>
<dbReference type="GO" id="GO:0000049">
    <property type="term" value="F:tRNA binding"/>
    <property type="evidence" value="ECO:0007669"/>
    <property type="project" value="InterPro"/>
</dbReference>
<dbReference type="InterPro" id="IPR010978">
    <property type="entry name" value="tRNA-bd_arm"/>
</dbReference>
<comment type="caution">
    <text evidence="15">The sequence shown here is derived from an EMBL/GenBank/DDBJ whole genome shotgun (WGS) entry which is preliminary data.</text>
</comment>
<dbReference type="InterPro" id="IPR006195">
    <property type="entry name" value="aa-tRNA-synth_II"/>
</dbReference>